<dbReference type="GO" id="GO:0016020">
    <property type="term" value="C:membrane"/>
    <property type="evidence" value="ECO:0007669"/>
    <property type="project" value="UniProtKB-SubCell"/>
</dbReference>
<dbReference type="Pfam" id="PF00102">
    <property type="entry name" value="Y_phosphatase"/>
    <property type="match status" value="1"/>
</dbReference>
<dbReference type="FunCoup" id="A0A6P7XKK0">
    <property type="interactions" value="412"/>
</dbReference>
<evidence type="ECO:0000256" key="1">
    <source>
        <dbReference type="ARBA" id="ARBA00004479"/>
    </source>
</evidence>
<dbReference type="InterPro" id="IPR013783">
    <property type="entry name" value="Ig-like_fold"/>
</dbReference>
<keyword evidence="7 11" id="KW-1133">Transmembrane helix</keyword>
<dbReference type="SMART" id="SM00404">
    <property type="entry name" value="PTPc_motif"/>
    <property type="match status" value="1"/>
</dbReference>
<feature type="domain" description="Fibronectin type-III" evidence="15">
    <location>
        <begin position="127"/>
        <end position="219"/>
    </location>
</feature>
<evidence type="ECO:0000259" key="14">
    <source>
        <dbReference type="PROSITE" id="PS50056"/>
    </source>
</evidence>
<evidence type="ECO:0000256" key="6">
    <source>
        <dbReference type="ARBA" id="ARBA00022912"/>
    </source>
</evidence>
<evidence type="ECO:0000256" key="10">
    <source>
        <dbReference type="ARBA" id="ARBA00051722"/>
    </source>
</evidence>
<feature type="signal peptide" evidence="12">
    <location>
        <begin position="1"/>
        <end position="31"/>
    </location>
</feature>
<dbReference type="InterPro" id="IPR050713">
    <property type="entry name" value="RTP_Phos/Ushers"/>
</dbReference>
<feature type="domain" description="Tyrosine specific protein phosphatases" evidence="14">
    <location>
        <begin position="1500"/>
        <end position="1573"/>
    </location>
</feature>
<keyword evidence="6" id="KW-0904">Protein phosphatase</keyword>
<comment type="catalytic activity">
    <reaction evidence="10">
        <text>O-phospho-L-tyrosyl-[protein] + H2O = L-tyrosyl-[protein] + phosphate</text>
        <dbReference type="Rhea" id="RHEA:10684"/>
        <dbReference type="Rhea" id="RHEA-COMP:10136"/>
        <dbReference type="Rhea" id="RHEA-COMP:20101"/>
        <dbReference type="ChEBI" id="CHEBI:15377"/>
        <dbReference type="ChEBI" id="CHEBI:43474"/>
        <dbReference type="ChEBI" id="CHEBI:46858"/>
        <dbReference type="ChEBI" id="CHEBI:61978"/>
        <dbReference type="EC" id="3.1.3.48"/>
    </reaction>
</comment>
<proteinExistence type="predicted"/>
<evidence type="ECO:0000313" key="16">
    <source>
        <dbReference type="Proteomes" id="UP000515156"/>
    </source>
</evidence>
<evidence type="ECO:0000256" key="3">
    <source>
        <dbReference type="ARBA" id="ARBA00022692"/>
    </source>
</evidence>
<dbReference type="FunFam" id="2.60.40.10:FF:001643">
    <property type="entry name" value="Putative Sortilin-related receptor"/>
    <property type="match status" value="1"/>
</dbReference>
<dbReference type="PROSITE" id="PS50055">
    <property type="entry name" value="TYR_PHOSPHATASE_PTP"/>
    <property type="match status" value="1"/>
</dbReference>
<dbReference type="PANTHER" id="PTHR46957:SF10">
    <property type="entry name" value="PROTEIN TYROSINE PHOSPHATASE, RECEPTOR TYPE, H"/>
    <property type="match status" value="1"/>
</dbReference>
<protein>
    <recommendedName>
        <fullName evidence="2">protein-tyrosine-phosphatase</fullName>
        <ecNumber evidence="2">3.1.3.48</ecNumber>
    </recommendedName>
</protein>
<dbReference type="Gene3D" id="2.60.40.10">
    <property type="entry name" value="Immunoglobulins"/>
    <property type="match status" value="13"/>
</dbReference>
<dbReference type="InterPro" id="IPR029021">
    <property type="entry name" value="Prot-tyrosine_phosphatase-like"/>
</dbReference>
<feature type="domain" description="Fibronectin type-III" evidence="15">
    <location>
        <begin position="406"/>
        <end position="498"/>
    </location>
</feature>
<dbReference type="PROSITE" id="PS00383">
    <property type="entry name" value="TYR_PHOSPHATASE_1"/>
    <property type="match status" value="1"/>
</dbReference>
<dbReference type="SUPFAM" id="SSF49265">
    <property type="entry name" value="Fibronectin type III"/>
    <property type="match status" value="7"/>
</dbReference>
<evidence type="ECO:0000313" key="17">
    <source>
        <dbReference type="RefSeq" id="XP_030053716.1"/>
    </source>
</evidence>
<evidence type="ECO:0000256" key="5">
    <source>
        <dbReference type="ARBA" id="ARBA00022801"/>
    </source>
</evidence>
<dbReference type="FunFam" id="3.90.190.10:FF:000009">
    <property type="entry name" value="Receptor-type tyrosine-protein phosphatase beta"/>
    <property type="match status" value="1"/>
</dbReference>
<feature type="domain" description="Fibronectin type-III" evidence="15">
    <location>
        <begin position="592"/>
        <end position="684"/>
    </location>
</feature>
<dbReference type="SMART" id="SM00194">
    <property type="entry name" value="PTPc"/>
    <property type="match status" value="1"/>
</dbReference>
<evidence type="ECO:0000256" key="2">
    <source>
        <dbReference type="ARBA" id="ARBA00013064"/>
    </source>
</evidence>
<dbReference type="SMART" id="SM00060">
    <property type="entry name" value="FN3"/>
    <property type="match status" value="13"/>
</dbReference>
<dbReference type="InterPro" id="IPR003595">
    <property type="entry name" value="Tyr_Pase_cat"/>
</dbReference>
<evidence type="ECO:0000256" key="7">
    <source>
        <dbReference type="ARBA" id="ARBA00022989"/>
    </source>
</evidence>
<evidence type="ECO:0000256" key="11">
    <source>
        <dbReference type="SAM" id="Phobius"/>
    </source>
</evidence>
<evidence type="ECO:0000256" key="4">
    <source>
        <dbReference type="ARBA" id="ARBA00022729"/>
    </source>
</evidence>
<keyword evidence="16" id="KW-1185">Reference proteome</keyword>
<feature type="domain" description="Fibronectin type-III" evidence="15">
    <location>
        <begin position="1168"/>
        <end position="1255"/>
    </location>
</feature>
<feature type="domain" description="Fibronectin type-III" evidence="15">
    <location>
        <begin position="1054"/>
        <end position="1144"/>
    </location>
</feature>
<dbReference type="RefSeq" id="XP_030053716.1">
    <property type="nucleotide sequence ID" value="XM_030197856.1"/>
</dbReference>
<dbReference type="OrthoDB" id="6058203at2759"/>
<feature type="domain" description="Fibronectin type-III" evidence="15">
    <location>
        <begin position="778"/>
        <end position="870"/>
    </location>
</feature>
<comment type="subcellular location">
    <subcellularLocation>
        <location evidence="1">Membrane</location>
        <topology evidence="1">Single-pass type I membrane protein</topology>
    </subcellularLocation>
</comment>
<feature type="transmembrane region" description="Helical" evidence="11">
    <location>
        <begin position="1257"/>
        <end position="1280"/>
    </location>
</feature>
<dbReference type="InterPro" id="IPR036116">
    <property type="entry name" value="FN3_sf"/>
</dbReference>
<dbReference type="CDD" id="cd00063">
    <property type="entry name" value="FN3"/>
    <property type="match status" value="12"/>
</dbReference>
<dbReference type="InterPro" id="IPR016130">
    <property type="entry name" value="Tyr_Pase_AS"/>
</dbReference>
<feature type="domain" description="Fibronectin type-III" evidence="15">
    <location>
        <begin position="34"/>
        <end position="126"/>
    </location>
</feature>
<dbReference type="PROSITE" id="PS50853">
    <property type="entry name" value="FN3"/>
    <property type="match status" value="13"/>
</dbReference>
<evidence type="ECO:0000256" key="8">
    <source>
        <dbReference type="ARBA" id="ARBA00023136"/>
    </source>
</evidence>
<dbReference type="CTD" id="5794"/>
<dbReference type="InterPro" id="IPR000242">
    <property type="entry name" value="PTP_cat"/>
</dbReference>
<dbReference type="InterPro" id="IPR003961">
    <property type="entry name" value="FN3_dom"/>
</dbReference>
<dbReference type="InParanoid" id="A0A6P7XKK0"/>
<dbReference type="PRINTS" id="PR00700">
    <property type="entry name" value="PRTYPHPHTASE"/>
</dbReference>
<feature type="domain" description="Fibronectin type-III" evidence="15">
    <location>
        <begin position="499"/>
        <end position="591"/>
    </location>
</feature>
<evidence type="ECO:0000259" key="13">
    <source>
        <dbReference type="PROSITE" id="PS50055"/>
    </source>
</evidence>
<dbReference type="Pfam" id="PF00041">
    <property type="entry name" value="fn3"/>
    <property type="match status" value="12"/>
</dbReference>
<keyword evidence="5" id="KW-0378">Hydrolase</keyword>
<organism evidence="16 17">
    <name type="scientific">Microcaecilia unicolor</name>
    <dbReference type="NCBI Taxonomy" id="1415580"/>
    <lineage>
        <taxon>Eukaryota</taxon>
        <taxon>Metazoa</taxon>
        <taxon>Chordata</taxon>
        <taxon>Craniata</taxon>
        <taxon>Vertebrata</taxon>
        <taxon>Euteleostomi</taxon>
        <taxon>Amphibia</taxon>
        <taxon>Gymnophiona</taxon>
        <taxon>Siphonopidae</taxon>
        <taxon>Microcaecilia</taxon>
    </lineage>
</organism>
<reference evidence="17" key="1">
    <citation type="submission" date="2025-08" db="UniProtKB">
        <authorList>
            <consortium name="RefSeq"/>
        </authorList>
    </citation>
    <scope>IDENTIFICATION</scope>
</reference>
<sequence length="1613" mass="178674">MNPLHQCFGQWKSWFLLFLGFMLWPEGCVLGQGSVSNVKVVNQTETSVSLSWTPPDDINNETYTYRIAVYNGTDIIKNENTSATETFWIVTGLEPGVSYNFTIYTVTTDKVESNRSVSITATTVPSAVSNVKVVNQTETSVSLSWTPPGDINHETYTYSILMYNGTDIMKNENTSAAETSWIVTELQPGVSYNFTIYTLTTDKVESSRSVSITATTIPSTVSNVKVVNQTETSVSLSWTPPDDINNETYTYRILVYNGTDSMKNESTSAAETSWIVTGLKPRVSYNFTIYTVTRDSVESTGNASITVTTVPSAVSNVKVVNQTETSVSLSWTPPDDINNETYTYRIAVYNGTDIMKNESTSAAETSWIVTGLKPGVSYNFTIYTVTRDSVESTGNASVTVTTVPSAVSNVKVANQTETSVSLSWTPPGDINHETYTYRIAVYNGTDIMKNESTSAAETSWIVTGLKPGVSYNFTIYTVTTDEVESSRSVSITATTIPSAVSNVKVANQTETSVSLSWTPPGDINHETYIYRILVFNGTDIMKNESTSAAETSWIVTGLKPGVSYNFTIYTVTTDEVESSRGVSITATTIPSAVSNVKVANQTETSVSLSWTPPGDINHETYIYRILVFNGTDIMKNESTSAAETSWIVTGLKPGVSYNFTIYTVTTDEVESSRGVSITATTIPSAVSNVKVVNQNETSVSLSWTPPGDINHETYTYRILVYNGTDIMKNESTSAAETSWIVTGLKPGVSYNFTIYTVTTDEVESTGNASFTTTTVPSAVSNVKVVNQNETSVSLSWTPPGDINHETYTYRILVYNGTDIMKNENTSAAETSWIVTGLKPGVSYNFTIYTVTRDRVESTGNASFTTTTVPSAVSNVKVVNQNETSVSLSWTPPGDINHETYTYSILVYNGTDIMKNENTSAAETSWIVTGLKPGVSYNFTIYTVTRDRVESTGNASFTTTTAPNRPQNLTMVLINASQIHLSWMAPDDPRKNMYRYTVTWETQTSVMSNDPVVETFFNITSLDPGTLYNVSVISVIEGVNSVEAQTWAQTAPQTPESLKISNLTNTSVFISWELAGGNMKQLSGFQVKLNTSDGTFARTENIMDPSARNWTLQDLSPGTNYAVNVRSIKTNTPWASPATGEGGQSRRVRSTSNMIETFSPYLTQMILTDPGTVQVVSCTQRYGAYSLQVSWNPPKGFITEIWILVDKEQRVKVDANKTEGEVTGLQPAASYAVSMETVAYDKRAESASIICYTDNTGVIVGSVFGVLLFLALVVLLVYLVFWYRRNKKDPGIPQVTMTNIPSTLRVQNFPSYFQQQAADSDFGFAEEYQQLASVGTTQSRTAAQLQANKPKNRYTNVLPYDHSRVRLQYIGTDPSTDYINANYILGYNSDKEFIATQGPLPDTMGDFWRMVWEQRVGTVVMLTNCTESGKVKCVHYWPLDYTPCTYEDIMVTIVNETILPEWTVRDFHLKHAREVGVRAVRHFHYTVWPDFGVPHNTDTVIRFRDLVREYIDQRKGDGPTVVHCSAGVGRTGTLIALDYLMQQMEKERRIGVYSFVKRMRMNRCLMVQTESQYIFLNKCILDLIQRPTENIYENTMDSLIYENASAIRDLQEVA</sequence>
<dbReference type="GO" id="GO:0004725">
    <property type="term" value="F:protein tyrosine phosphatase activity"/>
    <property type="evidence" value="ECO:0007669"/>
    <property type="project" value="UniProtKB-EC"/>
</dbReference>
<dbReference type="EC" id="3.1.3.48" evidence="2"/>
<name>A0A6P7XKK0_9AMPH</name>
<dbReference type="KEGG" id="muo:115466549"/>
<dbReference type="GO" id="GO:0043235">
    <property type="term" value="C:receptor complex"/>
    <property type="evidence" value="ECO:0007669"/>
    <property type="project" value="TreeGrafter"/>
</dbReference>
<keyword evidence="17" id="KW-0675">Receptor</keyword>
<keyword evidence="4 12" id="KW-0732">Signal</keyword>
<feature type="domain" description="Fibronectin type-III" evidence="15">
    <location>
        <begin position="871"/>
        <end position="963"/>
    </location>
</feature>
<evidence type="ECO:0000259" key="15">
    <source>
        <dbReference type="PROSITE" id="PS50853"/>
    </source>
</evidence>
<dbReference type="PANTHER" id="PTHR46957">
    <property type="entry name" value="CYTOKINE RECEPTOR"/>
    <property type="match status" value="1"/>
</dbReference>
<feature type="chain" id="PRO_5027538311" description="protein-tyrosine-phosphatase" evidence="12">
    <location>
        <begin position="32"/>
        <end position="1613"/>
    </location>
</feature>
<feature type="domain" description="Fibronectin type-III" evidence="15">
    <location>
        <begin position="313"/>
        <end position="405"/>
    </location>
</feature>
<feature type="domain" description="Tyrosine-protein phosphatase" evidence="13">
    <location>
        <begin position="1323"/>
        <end position="1582"/>
    </location>
</feature>
<dbReference type="Gene3D" id="3.90.190.10">
    <property type="entry name" value="Protein tyrosine phosphatase superfamily"/>
    <property type="match status" value="1"/>
</dbReference>
<evidence type="ECO:0000256" key="12">
    <source>
        <dbReference type="SAM" id="SignalP"/>
    </source>
</evidence>
<dbReference type="InterPro" id="IPR000387">
    <property type="entry name" value="Tyr_Pase_dom"/>
</dbReference>
<feature type="domain" description="Fibronectin type-III" evidence="15">
    <location>
        <begin position="220"/>
        <end position="312"/>
    </location>
</feature>
<keyword evidence="9" id="KW-0325">Glycoprotein</keyword>
<gene>
    <name evidence="17" type="primary">PTPRH</name>
</gene>
<dbReference type="SUPFAM" id="SSF52799">
    <property type="entry name" value="(Phosphotyrosine protein) phosphatases II"/>
    <property type="match status" value="1"/>
</dbReference>
<keyword evidence="3 11" id="KW-0812">Transmembrane</keyword>
<feature type="domain" description="Fibronectin type-III" evidence="15">
    <location>
        <begin position="964"/>
        <end position="1053"/>
    </location>
</feature>
<dbReference type="GeneID" id="115466549"/>
<evidence type="ECO:0000256" key="9">
    <source>
        <dbReference type="ARBA" id="ARBA00023180"/>
    </source>
</evidence>
<keyword evidence="8 11" id="KW-0472">Membrane</keyword>
<dbReference type="Proteomes" id="UP000515156">
    <property type="component" value="Chromosome 3"/>
</dbReference>
<feature type="domain" description="Fibronectin type-III" evidence="15">
    <location>
        <begin position="685"/>
        <end position="777"/>
    </location>
</feature>
<dbReference type="PROSITE" id="PS50056">
    <property type="entry name" value="TYR_PHOSPHATASE_2"/>
    <property type="match status" value="1"/>
</dbReference>
<accession>A0A6P7XKK0</accession>